<dbReference type="AlphaFoldDB" id="A0A4S4KP55"/>
<feature type="region of interest" description="Disordered" evidence="16">
    <location>
        <begin position="257"/>
        <end position="339"/>
    </location>
</feature>
<dbReference type="GO" id="GO:0005576">
    <property type="term" value="C:extracellular region"/>
    <property type="evidence" value="ECO:0007669"/>
    <property type="project" value="UniProtKB-SubCell"/>
</dbReference>
<dbReference type="Pfam" id="PF03443">
    <property type="entry name" value="AA9"/>
    <property type="match status" value="1"/>
</dbReference>
<dbReference type="EMBL" id="SGPJ01000053">
    <property type="protein sequence ID" value="THH00356.1"/>
    <property type="molecule type" value="Genomic_DNA"/>
</dbReference>
<organism evidence="19 20">
    <name type="scientific">Hermanssonia centrifuga</name>
    <dbReference type="NCBI Taxonomy" id="98765"/>
    <lineage>
        <taxon>Eukaryota</taxon>
        <taxon>Fungi</taxon>
        <taxon>Dikarya</taxon>
        <taxon>Basidiomycota</taxon>
        <taxon>Agaricomycotina</taxon>
        <taxon>Agaricomycetes</taxon>
        <taxon>Polyporales</taxon>
        <taxon>Meruliaceae</taxon>
        <taxon>Hermanssonia</taxon>
    </lineage>
</organism>
<evidence type="ECO:0000256" key="16">
    <source>
        <dbReference type="SAM" id="MobiDB-lite"/>
    </source>
</evidence>
<comment type="catalytic activity">
    <reaction evidence="14">
        <text>[(1-&gt;4)-beta-D-glucosyl]n+m + reduced acceptor + O2 = 4-dehydro-beta-D-glucosyl-[(1-&gt;4)-beta-D-glucosyl]n-1 + [(1-&gt;4)-beta-D-glucosyl]m + acceptor + H2O.</text>
        <dbReference type="EC" id="1.14.99.56"/>
    </reaction>
</comment>
<evidence type="ECO:0000256" key="11">
    <source>
        <dbReference type="ARBA" id="ARBA00023277"/>
    </source>
</evidence>
<feature type="chain" id="PRO_5020947729" description="lytic cellulose monooxygenase (C4-dehydrogenating)" evidence="17">
    <location>
        <begin position="21"/>
        <end position="339"/>
    </location>
</feature>
<dbReference type="Gene3D" id="2.70.50.70">
    <property type="match status" value="1"/>
</dbReference>
<dbReference type="GO" id="GO:0004497">
    <property type="term" value="F:monooxygenase activity"/>
    <property type="evidence" value="ECO:0007669"/>
    <property type="project" value="UniProtKB-KW"/>
</dbReference>
<keyword evidence="4" id="KW-0479">Metal-binding</keyword>
<comment type="caution">
    <text evidence="19">The sequence shown here is derived from an EMBL/GenBank/DDBJ whole genome shotgun (WGS) entry which is preliminary data.</text>
</comment>
<keyword evidence="7" id="KW-0560">Oxidoreductase</keyword>
<dbReference type="PANTHER" id="PTHR33353:SF10">
    <property type="entry name" value="ENDO-BETA-1,4-GLUCANASE D"/>
    <property type="match status" value="1"/>
</dbReference>
<keyword evidence="20" id="KW-1185">Reference proteome</keyword>
<proteinExistence type="inferred from homology"/>
<dbReference type="GO" id="GO:0030245">
    <property type="term" value="P:cellulose catabolic process"/>
    <property type="evidence" value="ECO:0007669"/>
    <property type="project" value="UniProtKB-KW"/>
</dbReference>
<dbReference type="GO" id="GO:0046872">
    <property type="term" value="F:metal ion binding"/>
    <property type="evidence" value="ECO:0007669"/>
    <property type="project" value="UniProtKB-KW"/>
</dbReference>
<evidence type="ECO:0000256" key="7">
    <source>
        <dbReference type="ARBA" id="ARBA00023002"/>
    </source>
</evidence>
<comment type="subcellular location">
    <subcellularLocation>
        <location evidence="2">Secreted</location>
    </subcellularLocation>
</comment>
<name>A0A4S4KP55_9APHY</name>
<evidence type="ECO:0000313" key="19">
    <source>
        <dbReference type="EMBL" id="THH00356.1"/>
    </source>
</evidence>
<dbReference type="PANTHER" id="PTHR33353">
    <property type="entry name" value="PUTATIVE (AFU_ORTHOLOGUE AFUA_1G12560)-RELATED"/>
    <property type="match status" value="1"/>
</dbReference>
<evidence type="ECO:0000256" key="2">
    <source>
        <dbReference type="ARBA" id="ARBA00004613"/>
    </source>
</evidence>
<gene>
    <name evidence="19" type="ORF">EW026_g2189</name>
</gene>
<feature type="compositionally biased region" description="Polar residues" evidence="16">
    <location>
        <begin position="276"/>
        <end position="289"/>
    </location>
</feature>
<keyword evidence="12" id="KW-0624">Polysaccharide degradation</keyword>
<dbReference type="EC" id="1.14.99.56" evidence="15"/>
<sequence>MKTVDFILILLLVAVSYVSAHGYVSEIAIDGKCFGHREKAHICTGPSPIRLISDIGPVKGSSNPDLTCGLSAQKAELVVPANPGSIFTVQWVGGDGTSNWPHNTGPLMTYMASCGSTTCDQFDASGAKWFKIDQLGLKSDGSTWNQADISTSRSTFDITLPQNLSPGGYLIRHEIIALHLAVTVGGAEFYPMCTQVMIGGNGNGTPQSTVSFPGAYSDTDPGIYDPDIYNPGSNYTFPGGPVSNLAGSDASMAVSATMTPPFPSGTNVGTPAPVSPTASMDTPPSSETSADAIPSPSPTGTGASSDEPGSTCSLKARSGSPQKRHFKRFLRRAMPHASH</sequence>
<keyword evidence="11" id="KW-0119">Carbohydrate metabolism</keyword>
<evidence type="ECO:0000256" key="8">
    <source>
        <dbReference type="ARBA" id="ARBA00023008"/>
    </source>
</evidence>
<evidence type="ECO:0000256" key="17">
    <source>
        <dbReference type="SAM" id="SignalP"/>
    </source>
</evidence>
<keyword evidence="5 17" id="KW-0732">Signal</keyword>
<evidence type="ECO:0000256" key="6">
    <source>
        <dbReference type="ARBA" id="ARBA00023001"/>
    </source>
</evidence>
<dbReference type="InterPro" id="IPR049892">
    <property type="entry name" value="AA9"/>
</dbReference>
<evidence type="ECO:0000259" key="18">
    <source>
        <dbReference type="Pfam" id="PF03443"/>
    </source>
</evidence>
<evidence type="ECO:0000313" key="20">
    <source>
        <dbReference type="Proteomes" id="UP000309038"/>
    </source>
</evidence>
<dbReference type="Proteomes" id="UP000309038">
    <property type="component" value="Unassembled WGS sequence"/>
</dbReference>
<keyword evidence="8" id="KW-0186">Copper</keyword>
<evidence type="ECO:0000256" key="9">
    <source>
        <dbReference type="ARBA" id="ARBA00023033"/>
    </source>
</evidence>
<keyword evidence="6" id="KW-0136">Cellulose degradation</keyword>
<evidence type="ECO:0000256" key="3">
    <source>
        <dbReference type="ARBA" id="ARBA00022525"/>
    </source>
</evidence>
<protein>
    <recommendedName>
        <fullName evidence="15">lytic cellulose monooxygenase (C4-dehydrogenating)</fullName>
        <ecNumber evidence="15">1.14.99.56</ecNumber>
    </recommendedName>
</protein>
<evidence type="ECO:0000256" key="13">
    <source>
        <dbReference type="ARBA" id="ARBA00044502"/>
    </source>
</evidence>
<evidence type="ECO:0000256" key="5">
    <source>
        <dbReference type="ARBA" id="ARBA00022729"/>
    </source>
</evidence>
<comment type="similarity">
    <text evidence="13">Belongs to the polysaccharide monooxygenase AA9 family.</text>
</comment>
<evidence type="ECO:0000256" key="12">
    <source>
        <dbReference type="ARBA" id="ARBA00023326"/>
    </source>
</evidence>
<feature type="signal peptide" evidence="17">
    <location>
        <begin position="1"/>
        <end position="20"/>
    </location>
</feature>
<dbReference type="CDD" id="cd21175">
    <property type="entry name" value="LPMO_AA9"/>
    <property type="match status" value="1"/>
</dbReference>
<dbReference type="InterPro" id="IPR005103">
    <property type="entry name" value="AA9_LPMO"/>
</dbReference>
<reference evidence="19 20" key="1">
    <citation type="submission" date="2019-02" db="EMBL/GenBank/DDBJ databases">
        <title>Genome sequencing of the rare red list fungi Phlebia centrifuga.</title>
        <authorList>
            <person name="Buettner E."/>
            <person name="Kellner H."/>
        </authorList>
    </citation>
    <scope>NUCLEOTIDE SEQUENCE [LARGE SCALE GENOMIC DNA]</scope>
    <source>
        <strain evidence="19 20">DSM 108282</strain>
    </source>
</reference>
<keyword evidence="3" id="KW-0964">Secreted</keyword>
<evidence type="ECO:0000256" key="4">
    <source>
        <dbReference type="ARBA" id="ARBA00022723"/>
    </source>
</evidence>
<feature type="domain" description="Auxiliary Activity family 9 catalytic" evidence="18">
    <location>
        <begin position="21"/>
        <end position="231"/>
    </location>
</feature>
<accession>A0A4S4KP55</accession>
<evidence type="ECO:0000256" key="1">
    <source>
        <dbReference type="ARBA" id="ARBA00001973"/>
    </source>
</evidence>
<evidence type="ECO:0000256" key="14">
    <source>
        <dbReference type="ARBA" id="ARBA00045077"/>
    </source>
</evidence>
<evidence type="ECO:0000256" key="15">
    <source>
        <dbReference type="ARBA" id="ARBA00047174"/>
    </source>
</evidence>
<feature type="compositionally biased region" description="Basic residues" evidence="16">
    <location>
        <begin position="322"/>
        <end position="339"/>
    </location>
</feature>
<keyword evidence="10" id="KW-1015">Disulfide bond</keyword>
<comment type="cofactor">
    <cofactor evidence="1">
        <name>Cu(2+)</name>
        <dbReference type="ChEBI" id="CHEBI:29036"/>
    </cofactor>
</comment>
<evidence type="ECO:0000256" key="10">
    <source>
        <dbReference type="ARBA" id="ARBA00023157"/>
    </source>
</evidence>
<feature type="compositionally biased region" description="Polar residues" evidence="16">
    <location>
        <begin position="257"/>
        <end position="269"/>
    </location>
</feature>
<keyword evidence="9" id="KW-0503">Monooxygenase</keyword>